<comment type="caution">
    <text evidence="2">The sequence shown here is derived from an EMBL/GenBank/DDBJ whole genome shotgun (WGS) entry which is preliminary data.</text>
</comment>
<dbReference type="Proteomes" id="UP001240639">
    <property type="component" value="Unassembled WGS sequence"/>
</dbReference>
<dbReference type="GO" id="GO:0016301">
    <property type="term" value="F:kinase activity"/>
    <property type="evidence" value="ECO:0007669"/>
    <property type="project" value="UniProtKB-KW"/>
</dbReference>
<dbReference type="RefSeq" id="WP_305932016.1">
    <property type="nucleotide sequence ID" value="NZ_JAVAIM010000001.1"/>
</dbReference>
<dbReference type="Pfam" id="PF07475">
    <property type="entry name" value="Hpr_kinase_C"/>
    <property type="match status" value="1"/>
</dbReference>
<keyword evidence="2" id="KW-0808">Transferase</keyword>
<dbReference type="EMBL" id="JAVAIM010000001">
    <property type="protein sequence ID" value="MDP4574631.1"/>
    <property type="molecule type" value="Genomic_DNA"/>
</dbReference>
<gene>
    <name evidence="2" type="ORF">Q9K02_05700</name>
</gene>
<feature type="domain" description="HPr kinase/phosphorylase C-terminal" evidence="1">
    <location>
        <begin position="12"/>
        <end position="80"/>
    </location>
</feature>
<accession>A0ABT9HNC3</accession>
<keyword evidence="3" id="KW-1185">Reference proteome</keyword>
<dbReference type="Gene3D" id="3.40.50.300">
    <property type="entry name" value="P-loop containing nucleotide triphosphate hydrolases"/>
    <property type="match status" value="1"/>
</dbReference>
<evidence type="ECO:0000313" key="2">
    <source>
        <dbReference type="EMBL" id="MDP4574631.1"/>
    </source>
</evidence>
<organism evidence="2 3">
    <name type="scientific">Qipengyuania profundimaris</name>
    <dbReference type="NCBI Taxonomy" id="3067652"/>
    <lineage>
        <taxon>Bacteria</taxon>
        <taxon>Pseudomonadati</taxon>
        <taxon>Pseudomonadota</taxon>
        <taxon>Alphaproteobacteria</taxon>
        <taxon>Sphingomonadales</taxon>
        <taxon>Erythrobacteraceae</taxon>
        <taxon>Qipengyuania</taxon>
    </lineage>
</organism>
<proteinExistence type="predicted"/>
<evidence type="ECO:0000313" key="3">
    <source>
        <dbReference type="Proteomes" id="UP001240639"/>
    </source>
</evidence>
<keyword evidence="2" id="KW-0418">Kinase</keyword>
<protein>
    <submittedName>
        <fullName evidence="2">HPr kinase/phosphatase C-terminal domain-containing protein</fullName>
    </submittedName>
</protein>
<dbReference type="SUPFAM" id="SSF53795">
    <property type="entry name" value="PEP carboxykinase-like"/>
    <property type="match status" value="1"/>
</dbReference>
<dbReference type="InterPro" id="IPR027417">
    <property type="entry name" value="P-loop_NTPase"/>
</dbReference>
<name>A0ABT9HNC3_9SPHN</name>
<dbReference type="CDD" id="cd01918">
    <property type="entry name" value="HprK_C"/>
    <property type="match status" value="1"/>
</dbReference>
<sequence length="153" mass="15645">MSKQVLANVTGVAIGGRALLIEGAPGVGKSSLALALIDRGAVLIGDDAIELVVQDGALIAAPPPNTSGLIEVRNIGLVELPTARAPVALVLKLDPDAPRFPMEVPTTVMADIFVPLLPFAPGDATQALRAEHALAKHGLPFPSAAQAATRQVQ</sequence>
<reference evidence="2 3" key="1">
    <citation type="submission" date="2023-08" db="EMBL/GenBank/DDBJ databases">
        <title>genomic of G39.</title>
        <authorList>
            <person name="Wang Y."/>
        </authorList>
    </citation>
    <scope>NUCLEOTIDE SEQUENCE [LARGE SCALE GENOMIC DNA]</scope>
    <source>
        <strain evidence="2 3">G39</strain>
    </source>
</reference>
<dbReference type="PRINTS" id="PR01874">
    <property type="entry name" value="DNAREPAIRADA"/>
</dbReference>
<dbReference type="InterPro" id="IPR011104">
    <property type="entry name" value="Hpr_kin/Pase_C"/>
</dbReference>
<evidence type="ECO:0000259" key="1">
    <source>
        <dbReference type="Pfam" id="PF07475"/>
    </source>
</evidence>